<keyword evidence="1" id="KW-0472">Membrane</keyword>
<gene>
    <name evidence="2" type="ORF">LCGC14_0984820</name>
</gene>
<dbReference type="AlphaFoldDB" id="A0A0F9NC36"/>
<evidence type="ECO:0000256" key="1">
    <source>
        <dbReference type="SAM" id="Phobius"/>
    </source>
</evidence>
<keyword evidence="1" id="KW-0812">Transmembrane</keyword>
<dbReference type="EMBL" id="LAZR01003700">
    <property type="protein sequence ID" value="KKN15564.1"/>
    <property type="molecule type" value="Genomic_DNA"/>
</dbReference>
<name>A0A0F9NC36_9ZZZZ</name>
<dbReference type="NCBIfam" id="NF033218">
    <property type="entry name" value="anchor_AmaP"/>
    <property type="match status" value="1"/>
</dbReference>
<organism evidence="2">
    <name type="scientific">marine sediment metagenome</name>
    <dbReference type="NCBI Taxonomy" id="412755"/>
    <lineage>
        <taxon>unclassified sequences</taxon>
        <taxon>metagenomes</taxon>
        <taxon>ecological metagenomes</taxon>
    </lineage>
</organism>
<reference evidence="2" key="1">
    <citation type="journal article" date="2015" name="Nature">
        <title>Complex archaea that bridge the gap between prokaryotes and eukaryotes.</title>
        <authorList>
            <person name="Spang A."/>
            <person name="Saw J.H."/>
            <person name="Jorgensen S.L."/>
            <person name="Zaremba-Niedzwiedzka K."/>
            <person name="Martijn J."/>
            <person name="Lind A.E."/>
            <person name="van Eijk R."/>
            <person name="Schleper C."/>
            <person name="Guy L."/>
            <person name="Ettema T.J."/>
        </authorList>
    </citation>
    <scope>NUCLEOTIDE SEQUENCE</scope>
</reference>
<evidence type="ECO:0000313" key="2">
    <source>
        <dbReference type="EMBL" id="KKN15564.1"/>
    </source>
</evidence>
<comment type="caution">
    <text evidence="2">The sequence shown here is derived from an EMBL/GenBank/DDBJ whole genome shotgun (WGS) entry which is preliminary data.</text>
</comment>
<accession>A0A0F9NC36</accession>
<protein>
    <recommendedName>
        <fullName evidence="3">Alkaline shock response membrane anchor protein AmaP</fullName>
    </recommendedName>
</protein>
<sequence>MRVFKRILWGIIVIALALLSLAGFFISLEILPRFAILGALTALEQQLLTKGIFICLFGFLFVLSIALPLLTREKRESAVVSLKNPLGEMEISQKAICGFIQRIGKGVEGVEDIKADIKLAEEGVDVYLTLSAQGQGEIPRLIDELQTVVKNYLNNTVGIENVREVKVKVAKIL</sequence>
<keyword evidence="1" id="KW-1133">Transmembrane helix</keyword>
<evidence type="ECO:0008006" key="3">
    <source>
        <dbReference type="Google" id="ProtNLM"/>
    </source>
</evidence>
<proteinExistence type="predicted"/>
<feature type="transmembrane region" description="Helical" evidence="1">
    <location>
        <begin position="51"/>
        <end position="70"/>
    </location>
</feature>
<feature type="transmembrane region" description="Helical" evidence="1">
    <location>
        <begin position="7"/>
        <end position="31"/>
    </location>
</feature>